<organism evidence="1 2">
    <name type="scientific">Agarivorans gilvus</name>
    <dbReference type="NCBI Taxonomy" id="680279"/>
    <lineage>
        <taxon>Bacteria</taxon>
        <taxon>Pseudomonadati</taxon>
        <taxon>Pseudomonadota</taxon>
        <taxon>Gammaproteobacteria</taxon>
        <taxon>Alteromonadales</taxon>
        <taxon>Alteromonadaceae</taxon>
        <taxon>Agarivorans</taxon>
    </lineage>
</organism>
<sequence>MAAVLISKVLSVIGQNLRQGNVWETAELPALMNNPSVDRIITIDPDTKIETEIFVRGKGVVS</sequence>
<evidence type="ECO:0000313" key="2">
    <source>
        <dbReference type="Proteomes" id="UP000651977"/>
    </source>
</evidence>
<proteinExistence type="predicted"/>
<dbReference type="EMBL" id="BMDY01000046">
    <property type="protein sequence ID" value="GGB21811.1"/>
    <property type="molecule type" value="Genomic_DNA"/>
</dbReference>
<reference evidence="2" key="1">
    <citation type="journal article" date="2019" name="Int. J. Syst. Evol. Microbiol.">
        <title>The Global Catalogue of Microorganisms (GCM) 10K type strain sequencing project: providing services to taxonomists for standard genome sequencing and annotation.</title>
        <authorList>
            <consortium name="The Broad Institute Genomics Platform"/>
            <consortium name="The Broad Institute Genome Sequencing Center for Infectious Disease"/>
            <person name="Wu L."/>
            <person name="Ma J."/>
        </authorList>
    </citation>
    <scope>NUCLEOTIDE SEQUENCE [LARGE SCALE GENOMIC DNA]</scope>
    <source>
        <strain evidence="2">CGMCC 1.10131</strain>
    </source>
</reference>
<dbReference type="Proteomes" id="UP000651977">
    <property type="component" value="Unassembled WGS sequence"/>
</dbReference>
<evidence type="ECO:0000313" key="1">
    <source>
        <dbReference type="EMBL" id="GGB21811.1"/>
    </source>
</evidence>
<name>A0ABQ1I6M3_9ALTE</name>
<keyword evidence="2" id="KW-1185">Reference proteome</keyword>
<protein>
    <submittedName>
        <fullName evidence="1">Uncharacterized protein</fullName>
    </submittedName>
</protein>
<gene>
    <name evidence="1" type="ORF">GCM10007414_39000</name>
</gene>
<accession>A0ABQ1I6M3</accession>
<comment type="caution">
    <text evidence="1">The sequence shown here is derived from an EMBL/GenBank/DDBJ whole genome shotgun (WGS) entry which is preliminary data.</text>
</comment>
<dbReference type="RefSeq" id="WP_083481585.1">
    <property type="nucleotide sequence ID" value="NZ_BMDY01000046.1"/>
</dbReference>